<dbReference type="InterPro" id="IPR050490">
    <property type="entry name" value="Bact_solute-bd_prot1"/>
</dbReference>
<keyword evidence="2" id="KW-0732">Signal</keyword>
<dbReference type="OrthoDB" id="2752887at2"/>
<proteinExistence type="predicted"/>
<feature type="region of interest" description="Disordered" evidence="1">
    <location>
        <begin position="26"/>
        <end position="45"/>
    </location>
</feature>
<organism evidence="3 4">
    <name type="scientific">Cohnella terricola</name>
    <dbReference type="NCBI Taxonomy" id="1289167"/>
    <lineage>
        <taxon>Bacteria</taxon>
        <taxon>Bacillati</taxon>
        <taxon>Bacillota</taxon>
        <taxon>Bacilli</taxon>
        <taxon>Bacillales</taxon>
        <taxon>Paenibacillaceae</taxon>
        <taxon>Cohnella</taxon>
    </lineage>
</organism>
<evidence type="ECO:0000313" key="4">
    <source>
        <dbReference type="Proteomes" id="UP000316330"/>
    </source>
</evidence>
<dbReference type="PROSITE" id="PS51257">
    <property type="entry name" value="PROKAR_LIPOPROTEIN"/>
    <property type="match status" value="1"/>
</dbReference>
<evidence type="ECO:0000256" key="1">
    <source>
        <dbReference type="SAM" id="MobiDB-lite"/>
    </source>
</evidence>
<name>A0A559J6H8_9BACL</name>
<dbReference type="PANTHER" id="PTHR43649">
    <property type="entry name" value="ARABINOSE-BINDING PROTEIN-RELATED"/>
    <property type="match status" value="1"/>
</dbReference>
<dbReference type="SUPFAM" id="SSF53850">
    <property type="entry name" value="Periplasmic binding protein-like II"/>
    <property type="match status" value="1"/>
</dbReference>
<gene>
    <name evidence="3" type="ORF">FPZ45_23330</name>
</gene>
<dbReference type="RefSeq" id="WP_144707039.1">
    <property type="nucleotide sequence ID" value="NZ_VNJJ01000022.1"/>
</dbReference>
<dbReference type="AlphaFoldDB" id="A0A559J6H8"/>
<keyword evidence="4" id="KW-1185">Reference proteome</keyword>
<reference evidence="3 4" key="1">
    <citation type="submission" date="2019-07" db="EMBL/GenBank/DDBJ databases">
        <authorList>
            <person name="Kim J."/>
        </authorList>
    </citation>
    <scope>NUCLEOTIDE SEQUENCE [LARGE SCALE GENOMIC DNA]</scope>
    <source>
        <strain evidence="3 4">G13</strain>
    </source>
</reference>
<dbReference type="Gene3D" id="3.40.190.10">
    <property type="entry name" value="Periplasmic binding protein-like II"/>
    <property type="match status" value="2"/>
</dbReference>
<feature type="chain" id="PRO_5038503733" evidence="2">
    <location>
        <begin position="21"/>
        <end position="558"/>
    </location>
</feature>
<protein>
    <submittedName>
        <fullName evidence="3">Extracellular solute-binding protein</fullName>
    </submittedName>
</protein>
<comment type="caution">
    <text evidence="3">The sequence shown here is derived from an EMBL/GenBank/DDBJ whole genome shotgun (WGS) entry which is preliminary data.</text>
</comment>
<sequence>MKKLLLTSVVAVMVSATALAGCSSNKNANSGSDGGASGTPVNTASASDNKAAAGNIFELGSKPLEFTFYGNYDWYTMPNWGDDLATQWIKENKKVNVIPVQSGGDAKTKFNTMIVSSDLPDVIWMDRGPDVEKLRAADLLVPFDDYLDKYPNLKTWLGDAGINMLRSEDGKLYQFPNWYTNQPNGNSGYVVNKKIYEELGSPSLETTDDLYNYLKRVKEKYPKVVPFESGLAKDGAALDVLYSAFGEDHLATFVAIRGVPQDGKLTSIFTDPVFRESTQYASRLYREKLMTQDALTQTRDQYKEKVLNGQVAVFADSSPTEFGDIGTVTLKAKDPSAGYIMVWPIHKPGLDKNKIWPGTYGQLGWNVSVITKSAKDPEAVFAFLDWFTGPEGQRTIFWGPPGLYQDGANEDGFAKFTEKYVTDHENRDKLMSITNNFQWNGNTVYIDKSKAAFEASLPEESKNWATKWQAEITWKTQANATEYVNLLPAPDSEEGIIWTQLDDMFKQVRAKALMAKSDAEVLSILDKAESDAQAMGYEKLQTFMTTKWQENVKKMKGN</sequence>
<feature type="signal peptide" evidence="2">
    <location>
        <begin position="1"/>
        <end position="20"/>
    </location>
</feature>
<dbReference type="Proteomes" id="UP000316330">
    <property type="component" value="Unassembled WGS sequence"/>
</dbReference>
<dbReference type="EMBL" id="VNJJ01000022">
    <property type="protein sequence ID" value="TVX95461.1"/>
    <property type="molecule type" value="Genomic_DNA"/>
</dbReference>
<evidence type="ECO:0000256" key="2">
    <source>
        <dbReference type="SAM" id="SignalP"/>
    </source>
</evidence>
<evidence type="ECO:0000313" key="3">
    <source>
        <dbReference type="EMBL" id="TVX95461.1"/>
    </source>
</evidence>
<dbReference type="InterPro" id="IPR006059">
    <property type="entry name" value="SBP"/>
</dbReference>
<accession>A0A559J6H8</accession>
<dbReference type="Pfam" id="PF01547">
    <property type="entry name" value="SBP_bac_1"/>
    <property type="match status" value="1"/>
</dbReference>
<dbReference type="PANTHER" id="PTHR43649:SF12">
    <property type="entry name" value="DIACETYLCHITOBIOSE BINDING PROTEIN DASA"/>
    <property type="match status" value="1"/>
</dbReference>